<protein>
    <recommendedName>
        <fullName evidence="7">Cytochrome c domain-containing protein</fullName>
    </recommendedName>
</protein>
<dbReference type="Pfam" id="PF00034">
    <property type="entry name" value="Cytochrom_C"/>
    <property type="match status" value="2"/>
</dbReference>
<evidence type="ECO:0000256" key="3">
    <source>
        <dbReference type="ARBA" id="ARBA00022723"/>
    </source>
</evidence>
<feature type="domain" description="Cytochrome c" evidence="7">
    <location>
        <begin position="176"/>
        <end position="265"/>
    </location>
</feature>
<keyword evidence="4" id="KW-0249">Electron transport</keyword>
<keyword evidence="9" id="KW-1185">Reference proteome</keyword>
<dbReference type="PANTHER" id="PTHR37823">
    <property type="entry name" value="CYTOCHROME C-553-LIKE"/>
    <property type="match status" value="1"/>
</dbReference>
<evidence type="ECO:0000256" key="6">
    <source>
        <dbReference type="PROSITE-ProRule" id="PRU00433"/>
    </source>
</evidence>
<proteinExistence type="predicted"/>
<keyword evidence="2 6" id="KW-0349">Heme</keyword>
<evidence type="ECO:0000256" key="4">
    <source>
        <dbReference type="ARBA" id="ARBA00022982"/>
    </source>
</evidence>
<dbReference type="Gene3D" id="1.10.760.10">
    <property type="entry name" value="Cytochrome c-like domain"/>
    <property type="match status" value="2"/>
</dbReference>
<evidence type="ECO:0000256" key="2">
    <source>
        <dbReference type="ARBA" id="ARBA00022617"/>
    </source>
</evidence>
<keyword evidence="5 6" id="KW-0408">Iron</keyword>
<evidence type="ECO:0000313" key="8">
    <source>
        <dbReference type="EMBL" id="GGA84049.1"/>
    </source>
</evidence>
<dbReference type="Proteomes" id="UP000623419">
    <property type="component" value="Unassembled WGS sequence"/>
</dbReference>
<evidence type="ECO:0000259" key="7">
    <source>
        <dbReference type="PROSITE" id="PS51007"/>
    </source>
</evidence>
<accession>A0ABQ1HNE6</accession>
<dbReference type="PROSITE" id="PS51007">
    <property type="entry name" value="CYTC"/>
    <property type="match status" value="2"/>
</dbReference>
<organism evidence="8 9">
    <name type="scientific">Arenimonas soli</name>
    <dbReference type="NCBI Taxonomy" id="2269504"/>
    <lineage>
        <taxon>Bacteria</taxon>
        <taxon>Pseudomonadati</taxon>
        <taxon>Pseudomonadota</taxon>
        <taxon>Gammaproteobacteria</taxon>
        <taxon>Lysobacterales</taxon>
        <taxon>Lysobacteraceae</taxon>
        <taxon>Arenimonas</taxon>
    </lineage>
</organism>
<dbReference type="EMBL" id="BMKC01000003">
    <property type="protein sequence ID" value="GGA84049.1"/>
    <property type="molecule type" value="Genomic_DNA"/>
</dbReference>
<comment type="caution">
    <text evidence="8">The sequence shown here is derived from an EMBL/GenBank/DDBJ whole genome shotgun (WGS) entry which is preliminary data.</text>
</comment>
<reference evidence="9" key="1">
    <citation type="journal article" date="2019" name="Int. J. Syst. Evol. Microbiol.">
        <title>The Global Catalogue of Microorganisms (GCM) 10K type strain sequencing project: providing services to taxonomists for standard genome sequencing and annotation.</title>
        <authorList>
            <consortium name="The Broad Institute Genomics Platform"/>
            <consortium name="The Broad Institute Genome Sequencing Center for Infectious Disease"/>
            <person name="Wu L."/>
            <person name="Ma J."/>
        </authorList>
    </citation>
    <scope>NUCLEOTIDE SEQUENCE [LARGE SCALE GENOMIC DNA]</scope>
    <source>
        <strain evidence="9">CGMCC 1.15905</strain>
    </source>
</reference>
<feature type="domain" description="Cytochrome c" evidence="7">
    <location>
        <begin position="37"/>
        <end position="132"/>
    </location>
</feature>
<keyword evidence="3 6" id="KW-0479">Metal-binding</keyword>
<dbReference type="InterPro" id="IPR036909">
    <property type="entry name" value="Cyt_c-like_dom_sf"/>
</dbReference>
<evidence type="ECO:0000256" key="1">
    <source>
        <dbReference type="ARBA" id="ARBA00022448"/>
    </source>
</evidence>
<sequence>MLAGLGGLAWGGVFLATERELVVPPLLTAAPVRLPAGDVAEGERLARVLGCRGCHGPDLGGRVFVEIPHVARLVAPNLTQVRARYDDRAFVRLMRSGAKANGRLALVMPSKAFQRLRDDQLSHLLAYLRAVPPVAHELPPTRIQLMARVGMLTGHYKLDDFRADKPESPAVLADRHEADAGRHLALVACSECHGMDLAGFPEEGTPGLVVAKAYDEAEFARLLREGITKAGGESASGMMSAVARDRFSALSDEEVAALKAFLDQR</sequence>
<dbReference type="InterPro" id="IPR051811">
    <property type="entry name" value="Cytochrome_c550/c551-like"/>
</dbReference>
<keyword evidence="1" id="KW-0813">Transport</keyword>
<evidence type="ECO:0000313" key="9">
    <source>
        <dbReference type="Proteomes" id="UP000623419"/>
    </source>
</evidence>
<gene>
    <name evidence="8" type="ORF">GCM10011521_23020</name>
</gene>
<dbReference type="SUPFAM" id="SSF46626">
    <property type="entry name" value="Cytochrome c"/>
    <property type="match status" value="2"/>
</dbReference>
<name>A0ABQ1HNE6_9GAMM</name>
<evidence type="ECO:0000256" key="5">
    <source>
        <dbReference type="ARBA" id="ARBA00023004"/>
    </source>
</evidence>
<dbReference type="InterPro" id="IPR009056">
    <property type="entry name" value="Cyt_c-like_dom"/>
</dbReference>